<evidence type="ECO:0000259" key="15">
    <source>
        <dbReference type="PROSITE" id="PS50928"/>
    </source>
</evidence>
<dbReference type="InterPro" id="IPR000515">
    <property type="entry name" value="MetI-like"/>
</dbReference>
<evidence type="ECO:0000256" key="6">
    <source>
        <dbReference type="ARBA" id="ARBA00022741"/>
    </source>
</evidence>
<dbReference type="Pfam" id="PF00005">
    <property type="entry name" value="ABC_tran"/>
    <property type="match status" value="1"/>
</dbReference>
<evidence type="ECO:0000256" key="11">
    <source>
        <dbReference type="ARBA" id="ARBA00025323"/>
    </source>
</evidence>
<feature type="transmembrane region" description="Helical" evidence="13">
    <location>
        <begin position="239"/>
        <end position="264"/>
    </location>
</feature>
<dbReference type="PROSITE" id="PS51866">
    <property type="entry name" value="MOP"/>
    <property type="match status" value="1"/>
</dbReference>
<dbReference type="SUPFAM" id="SSF161098">
    <property type="entry name" value="MetI-like"/>
    <property type="match status" value="1"/>
</dbReference>
<evidence type="ECO:0000256" key="2">
    <source>
        <dbReference type="ARBA" id="ARBA00011779"/>
    </source>
</evidence>
<keyword evidence="18" id="KW-1185">Reference proteome</keyword>
<dbReference type="Pfam" id="PF00528">
    <property type="entry name" value="BPD_transp_1"/>
    <property type="match status" value="1"/>
</dbReference>
<feature type="domain" description="ABC transporter" evidence="14">
    <location>
        <begin position="277"/>
        <end position="503"/>
    </location>
</feature>
<comment type="subunit">
    <text evidence="2">The complex is composed of two ATP-binding proteins (CysA), two transmembrane proteins (CysT and CysW) and a solute-binding protein (CysP).</text>
</comment>
<keyword evidence="6" id="KW-0547">Nucleotide-binding</keyword>
<evidence type="ECO:0000256" key="3">
    <source>
        <dbReference type="ARBA" id="ARBA00022448"/>
    </source>
</evidence>
<evidence type="ECO:0000313" key="17">
    <source>
        <dbReference type="EMBL" id="WIM68614.1"/>
    </source>
</evidence>
<evidence type="ECO:0000256" key="5">
    <source>
        <dbReference type="ARBA" id="ARBA00022692"/>
    </source>
</evidence>
<dbReference type="RefSeq" id="WP_284826265.1">
    <property type="nucleotide sequence ID" value="NZ_CP126969.1"/>
</dbReference>
<evidence type="ECO:0000256" key="7">
    <source>
        <dbReference type="ARBA" id="ARBA00022840"/>
    </source>
</evidence>
<dbReference type="GO" id="GO:0005524">
    <property type="term" value="F:ATP binding"/>
    <property type="evidence" value="ECO:0007669"/>
    <property type="project" value="UniProtKB-KW"/>
</dbReference>
<feature type="domain" description="ABC transmembrane type-1" evidence="15">
    <location>
        <begin position="56"/>
        <end position="257"/>
    </location>
</feature>
<organism evidence="17 18">
    <name type="scientific">Corynebacterium breve</name>
    <dbReference type="NCBI Taxonomy" id="3049799"/>
    <lineage>
        <taxon>Bacteria</taxon>
        <taxon>Bacillati</taxon>
        <taxon>Actinomycetota</taxon>
        <taxon>Actinomycetes</taxon>
        <taxon>Mycobacteriales</taxon>
        <taxon>Corynebacteriaceae</taxon>
        <taxon>Corynebacterium</taxon>
    </lineage>
</organism>
<dbReference type="SUPFAM" id="SSF50331">
    <property type="entry name" value="MOP-like"/>
    <property type="match status" value="1"/>
</dbReference>
<dbReference type="Proteomes" id="UP001225598">
    <property type="component" value="Chromosome"/>
</dbReference>
<keyword evidence="4 12" id="KW-0500">Molybdenum</keyword>
<evidence type="ECO:0000256" key="9">
    <source>
        <dbReference type="ARBA" id="ARBA00023032"/>
    </source>
</evidence>
<dbReference type="SMART" id="SM00382">
    <property type="entry name" value="AAA"/>
    <property type="match status" value="1"/>
</dbReference>
<feature type="transmembrane region" description="Helical" evidence="13">
    <location>
        <begin position="57"/>
        <end position="81"/>
    </location>
</feature>
<dbReference type="PROSITE" id="PS50893">
    <property type="entry name" value="ABC_TRANSPORTER_2"/>
    <property type="match status" value="1"/>
</dbReference>
<dbReference type="SUPFAM" id="SSF52540">
    <property type="entry name" value="P-loop containing nucleoside triphosphate hydrolases"/>
    <property type="match status" value="1"/>
</dbReference>
<evidence type="ECO:0000259" key="14">
    <source>
        <dbReference type="PROSITE" id="PS50893"/>
    </source>
</evidence>
<dbReference type="InterPro" id="IPR004606">
    <property type="entry name" value="Mop_domain"/>
</dbReference>
<evidence type="ECO:0000256" key="4">
    <source>
        <dbReference type="ARBA" id="ARBA00022505"/>
    </source>
</evidence>
<name>A0ABY8VK90_9CORY</name>
<comment type="similarity">
    <text evidence="13">Belongs to the binding-protein-dependent transport system permease family.</text>
</comment>
<comment type="function">
    <text evidence="11">Part of the ABC transporter complex CysAWTP (TC 3.A.1.6.1) involved in sulfate/thiosulfate import. Probably responsible for the translocation of the substrate across the membrane.</text>
</comment>
<dbReference type="InterPro" id="IPR005116">
    <property type="entry name" value="Transp-assoc_OB_typ1"/>
</dbReference>
<dbReference type="InterPro" id="IPR005667">
    <property type="entry name" value="Sulph_transpt2"/>
</dbReference>
<feature type="transmembrane region" description="Helical" evidence="13">
    <location>
        <begin position="93"/>
        <end position="114"/>
    </location>
</feature>
<comment type="subcellular location">
    <subcellularLocation>
        <location evidence="13">Cell membrane</location>
        <topology evidence="13">Multi-pass membrane protein</topology>
    </subcellularLocation>
    <subcellularLocation>
        <location evidence="1">Membrane</location>
        <topology evidence="1">Multi-pass membrane protein</topology>
    </subcellularLocation>
</comment>
<keyword evidence="5 13" id="KW-0812">Transmembrane</keyword>
<dbReference type="Gene3D" id="1.10.3720.10">
    <property type="entry name" value="MetI-like"/>
    <property type="match status" value="1"/>
</dbReference>
<evidence type="ECO:0000256" key="13">
    <source>
        <dbReference type="RuleBase" id="RU363032"/>
    </source>
</evidence>
<dbReference type="Gene3D" id="3.40.50.300">
    <property type="entry name" value="P-loop containing nucleotide triphosphate hydrolases"/>
    <property type="match status" value="1"/>
</dbReference>
<evidence type="ECO:0000256" key="10">
    <source>
        <dbReference type="ARBA" id="ARBA00023136"/>
    </source>
</evidence>
<proteinExistence type="inferred from homology"/>
<keyword evidence="7 17" id="KW-0067">ATP-binding</keyword>
<dbReference type="EMBL" id="CP126969">
    <property type="protein sequence ID" value="WIM68614.1"/>
    <property type="molecule type" value="Genomic_DNA"/>
</dbReference>
<evidence type="ECO:0000259" key="16">
    <source>
        <dbReference type="PROSITE" id="PS51866"/>
    </source>
</evidence>
<evidence type="ECO:0000256" key="12">
    <source>
        <dbReference type="PROSITE-ProRule" id="PRU01213"/>
    </source>
</evidence>
<dbReference type="InterPro" id="IPR035906">
    <property type="entry name" value="MetI-like_sf"/>
</dbReference>
<keyword evidence="8 13" id="KW-1133">Transmembrane helix</keyword>
<sequence>MASTLRRLTPAPPKLTVALGFLAVAWILGPVFALANRAPWAKLPSIVSDPQTHDLLTVTVCSAVLSTLITLTLGLPLAIWIQHLHRGSDLIRILVFLPLAMPPVVGGLALTALIGRHGLLSPLLDATNIQFAFAFAGVVAAHTFVSLPFVVVTIDSALRNIDPEIPSSASGIGFPPGKIVRRIVLPAIAPSIATAAGLAFSRSLGEFGTTLTFAGSMPGVTRTMSLGIYLARETDQDTAYGLAVLLIFLALGTLLLSTLPTLLVKQHQPVARSTDKINTDLLKKLTTPETTGVSIDVDGVHIPADRLTAVVGENGSGKTTLLNLIAGRVRGAEVKLGDRIVDKPGMRPVPAHKRGVVILTQQPGLPHTTTVLGAIEMVTDDEERAKQLLGAAGLASFEDVPIPALSGGQAAQVALVRALAARPSVLLLDEPLAAVDIKSARAWRRVLRAIGPQRTTVLVTHNPLDITGISEHLVVMEKGANVSSGPTATELQQPTNSFMARISGLNRLKGVITGSKNGTIRVDVDGVSVSGVVPDAELDIEEVTIGSPAVVTFLPTATTIRLEDNTTIDKTKQQSARNIWPGTILSVEASPTEVHLIIDIVGQSITVPVTRDAALDLELEPGTKVECVTKALSIWVHPQRVEDSSD</sequence>
<dbReference type="InterPro" id="IPR003593">
    <property type="entry name" value="AAA+_ATPase"/>
</dbReference>
<dbReference type="Pfam" id="PF03459">
    <property type="entry name" value="TOBE"/>
    <property type="match status" value="1"/>
</dbReference>
<reference evidence="17 18" key="1">
    <citation type="submission" date="2023-05" db="EMBL/GenBank/DDBJ databases">
        <title>Corynebacterium suedekumii sp. nov. and Corynebacterium breve sp. nov. isolated from raw cow's milk.</title>
        <authorList>
            <person name="Baer M.K."/>
            <person name="Mehl L."/>
            <person name="Hellmuth R."/>
            <person name="Marke G."/>
            <person name="Lipski A."/>
        </authorList>
    </citation>
    <scope>NUCLEOTIDE SEQUENCE [LARGE SCALE GENOMIC DNA]</scope>
    <source>
        <strain evidence="17 18">R4</strain>
    </source>
</reference>
<dbReference type="PANTHER" id="PTHR30406">
    <property type="entry name" value="SULFATE TRANSPORT SYSTEM PERMEASE PROTEIN"/>
    <property type="match status" value="1"/>
</dbReference>
<evidence type="ECO:0000313" key="18">
    <source>
        <dbReference type="Proteomes" id="UP001225598"/>
    </source>
</evidence>
<evidence type="ECO:0000256" key="1">
    <source>
        <dbReference type="ARBA" id="ARBA00004141"/>
    </source>
</evidence>
<feature type="domain" description="Mop" evidence="16">
    <location>
        <begin position="573"/>
        <end position="638"/>
    </location>
</feature>
<dbReference type="PROSITE" id="PS50928">
    <property type="entry name" value="ABC_TM1"/>
    <property type="match status" value="1"/>
</dbReference>
<dbReference type="InterPro" id="IPR027417">
    <property type="entry name" value="P-loop_NTPase"/>
</dbReference>
<evidence type="ECO:0000256" key="8">
    <source>
        <dbReference type="ARBA" id="ARBA00022989"/>
    </source>
</evidence>
<dbReference type="InterPro" id="IPR008995">
    <property type="entry name" value="Mo/tungstate-bd_C_term_dom"/>
</dbReference>
<keyword evidence="3 13" id="KW-0813">Transport</keyword>
<dbReference type="CDD" id="cd06261">
    <property type="entry name" value="TM_PBP2"/>
    <property type="match status" value="1"/>
</dbReference>
<dbReference type="Gene3D" id="2.40.50.100">
    <property type="match status" value="1"/>
</dbReference>
<keyword evidence="9" id="KW-0764">Sulfate transport</keyword>
<dbReference type="InterPro" id="IPR003439">
    <property type="entry name" value="ABC_transporter-like_ATP-bd"/>
</dbReference>
<protein>
    <submittedName>
        <fullName evidence="17">ATP-binding cassette domain-containing protein</fullName>
    </submittedName>
</protein>
<accession>A0ABY8VK90</accession>
<gene>
    <name evidence="17" type="ORF">QP027_04270</name>
</gene>
<keyword evidence="10 13" id="KW-0472">Membrane</keyword>
<feature type="transmembrane region" description="Helical" evidence="13">
    <location>
        <begin position="134"/>
        <end position="158"/>
    </location>
</feature>
<dbReference type="PANTHER" id="PTHR30406:SF8">
    <property type="entry name" value="SULFATE TRANSPORT SYSTEM PERMEASE PROTEIN CYST"/>
    <property type="match status" value="1"/>
</dbReference>